<accession>A0A663EAC3</accession>
<name>A0A663EAC3_AQUCH</name>
<dbReference type="AlphaFoldDB" id="A0A663EAC3"/>
<sequence>MSLPFLLWTVVTWGNKGIGFTIVRAQRRQFLGDAVAYAAVAQSGSSGKTLGVEAGLWDFLRRSYRHASVLVNNAAVIFKGCSRPAVRQSFALESQKLLAGQSSGLGGQFSSSIDRFTRLAIHRTYI</sequence>
<proteinExistence type="predicted"/>
<reference evidence="1" key="1">
    <citation type="submission" date="2025-08" db="UniProtKB">
        <authorList>
            <consortium name="Ensembl"/>
        </authorList>
    </citation>
    <scope>IDENTIFICATION</scope>
</reference>
<evidence type="ECO:0000313" key="1">
    <source>
        <dbReference type="Ensembl" id="ENSACCP00020009205.1"/>
    </source>
</evidence>
<evidence type="ECO:0000313" key="2">
    <source>
        <dbReference type="Proteomes" id="UP000472275"/>
    </source>
</evidence>
<keyword evidence="2" id="KW-1185">Reference proteome</keyword>
<dbReference type="Proteomes" id="UP000472275">
    <property type="component" value="Chromosome 7"/>
</dbReference>
<protein>
    <submittedName>
        <fullName evidence="1">Uncharacterized protein</fullName>
    </submittedName>
</protein>
<organism evidence="1 2">
    <name type="scientific">Aquila chrysaetos chrysaetos</name>
    <dbReference type="NCBI Taxonomy" id="223781"/>
    <lineage>
        <taxon>Eukaryota</taxon>
        <taxon>Metazoa</taxon>
        <taxon>Chordata</taxon>
        <taxon>Craniata</taxon>
        <taxon>Vertebrata</taxon>
        <taxon>Euteleostomi</taxon>
        <taxon>Archelosauria</taxon>
        <taxon>Archosauria</taxon>
        <taxon>Dinosauria</taxon>
        <taxon>Saurischia</taxon>
        <taxon>Theropoda</taxon>
        <taxon>Coelurosauria</taxon>
        <taxon>Aves</taxon>
        <taxon>Neognathae</taxon>
        <taxon>Neoaves</taxon>
        <taxon>Telluraves</taxon>
        <taxon>Accipitrimorphae</taxon>
        <taxon>Accipitriformes</taxon>
        <taxon>Accipitridae</taxon>
        <taxon>Accipitrinae</taxon>
        <taxon>Aquila</taxon>
    </lineage>
</organism>
<dbReference type="InParanoid" id="A0A663EAC3"/>
<reference evidence="1" key="2">
    <citation type="submission" date="2025-09" db="UniProtKB">
        <authorList>
            <consortium name="Ensembl"/>
        </authorList>
    </citation>
    <scope>IDENTIFICATION</scope>
</reference>
<dbReference type="Ensembl" id="ENSACCT00020009601.1">
    <property type="protein sequence ID" value="ENSACCP00020009205.1"/>
    <property type="gene ID" value="ENSACCG00020006276.1"/>
</dbReference>